<dbReference type="Proteomes" id="UP000184267">
    <property type="component" value="Unassembled WGS sequence"/>
</dbReference>
<feature type="transmembrane region" description="Helical" evidence="2">
    <location>
        <begin position="6"/>
        <end position="24"/>
    </location>
</feature>
<organism evidence="3 4">
    <name type="scientific">Trametes pubescens</name>
    <name type="common">White-rot fungus</name>
    <dbReference type="NCBI Taxonomy" id="154538"/>
    <lineage>
        <taxon>Eukaryota</taxon>
        <taxon>Fungi</taxon>
        <taxon>Dikarya</taxon>
        <taxon>Basidiomycota</taxon>
        <taxon>Agaricomycotina</taxon>
        <taxon>Agaricomycetes</taxon>
        <taxon>Polyporales</taxon>
        <taxon>Polyporaceae</taxon>
        <taxon>Trametes</taxon>
    </lineage>
</organism>
<feature type="region of interest" description="Disordered" evidence="1">
    <location>
        <begin position="33"/>
        <end position="58"/>
    </location>
</feature>
<evidence type="ECO:0000256" key="1">
    <source>
        <dbReference type="SAM" id="MobiDB-lite"/>
    </source>
</evidence>
<dbReference type="AlphaFoldDB" id="A0A1M2VUH2"/>
<feature type="compositionally biased region" description="Polar residues" evidence="1">
    <location>
        <begin position="94"/>
        <end position="108"/>
    </location>
</feature>
<evidence type="ECO:0000256" key="2">
    <source>
        <dbReference type="SAM" id="Phobius"/>
    </source>
</evidence>
<protein>
    <submittedName>
        <fullName evidence="3">Uncharacterized protein</fullName>
    </submittedName>
</protein>
<reference evidence="3 4" key="1">
    <citation type="submission" date="2016-10" db="EMBL/GenBank/DDBJ databases">
        <title>Genome sequence of the basidiomycete white-rot fungus Trametes pubescens.</title>
        <authorList>
            <person name="Makela M.R."/>
            <person name="Granchi Z."/>
            <person name="Peng M."/>
            <person name="De Vries R.P."/>
            <person name="Grigoriev I."/>
            <person name="Riley R."/>
            <person name="Hilden K."/>
        </authorList>
    </citation>
    <scope>NUCLEOTIDE SEQUENCE [LARGE SCALE GENOMIC DNA]</scope>
    <source>
        <strain evidence="3 4">FBCC735</strain>
    </source>
</reference>
<keyword evidence="4" id="KW-1185">Reference proteome</keyword>
<dbReference type="STRING" id="154538.A0A1M2VUH2"/>
<keyword evidence="2" id="KW-0472">Membrane</keyword>
<feature type="compositionally biased region" description="Acidic residues" evidence="1">
    <location>
        <begin position="110"/>
        <end position="120"/>
    </location>
</feature>
<name>A0A1M2VUH2_TRAPU</name>
<dbReference type="EMBL" id="MNAD01000664">
    <property type="protein sequence ID" value="OJT11264.1"/>
    <property type="molecule type" value="Genomic_DNA"/>
</dbReference>
<evidence type="ECO:0000313" key="3">
    <source>
        <dbReference type="EMBL" id="OJT11264.1"/>
    </source>
</evidence>
<proteinExistence type="predicted"/>
<evidence type="ECO:0000313" key="4">
    <source>
        <dbReference type="Proteomes" id="UP000184267"/>
    </source>
</evidence>
<gene>
    <name evidence="3" type="ORF">TRAPUB_12217</name>
</gene>
<feature type="region of interest" description="Disordered" evidence="1">
    <location>
        <begin position="81"/>
        <end position="169"/>
    </location>
</feature>
<accession>A0A1M2VUH2</accession>
<sequence length="169" mass="17510">MAVIASLSAVLGAAVVAITALVCWKRRRRGRSQRVSLASGETWPADQARSVASHAGETVTTSVRARIGSISDNSAYTIVGVGGSLGSKAGRQGDTATGGTSRTASNTASSEDEGEDEDEDRGSSRPSSLRERLREFFAGMRIEGGSVSSGEGPPPAYEPHVLPEYDASP</sequence>
<keyword evidence="2" id="KW-1133">Transmembrane helix</keyword>
<keyword evidence="2" id="KW-0812">Transmembrane</keyword>
<comment type="caution">
    <text evidence="3">The sequence shown here is derived from an EMBL/GenBank/DDBJ whole genome shotgun (WGS) entry which is preliminary data.</text>
</comment>